<reference evidence="1" key="2">
    <citation type="submission" date="2020-11" db="EMBL/GenBank/DDBJ databases">
        <authorList>
            <person name="McCartney M.A."/>
            <person name="Auch B."/>
            <person name="Kono T."/>
            <person name="Mallez S."/>
            <person name="Becker A."/>
            <person name="Gohl D.M."/>
            <person name="Silverstein K.A.T."/>
            <person name="Koren S."/>
            <person name="Bechman K.B."/>
            <person name="Herman A."/>
            <person name="Abrahante J.E."/>
            <person name="Garbe J."/>
        </authorList>
    </citation>
    <scope>NUCLEOTIDE SEQUENCE</scope>
    <source>
        <strain evidence="1">Duluth1</strain>
        <tissue evidence="1">Whole animal</tissue>
    </source>
</reference>
<keyword evidence="2" id="KW-1185">Reference proteome</keyword>
<sequence>MLELCKYVGSGWWVDWWMVGGDGGSCVVVEVDVLVGSVEVVFVVVVVEEMMALGKL</sequence>
<gene>
    <name evidence="1" type="ORF">DPMN_107737</name>
</gene>
<protein>
    <submittedName>
        <fullName evidence="1">Uncharacterized protein</fullName>
    </submittedName>
</protein>
<evidence type="ECO:0000313" key="2">
    <source>
        <dbReference type="Proteomes" id="UP000828390"/>
    </source>
</evidence>
<organism evidence="1 2">
    <name type="scientific">Dreissena polymorpha</name>
    <name type="common">Zebra mussel</name>
    <name type="synonym">Mytilus polymorpha</name>
    <dbReference type="NCBI Taxonomy" id="45954"/>
    <lineage>
        <taxon>Eukaryota</taxon>
        <taxon>Metazoa</taxon>
        <taxon>Spiralia</taxon>
        <taxon>Lophotrochozoa</taxon>
        <taxon>Mollusca</taxon>
        <taxon>Bivalvia</taxon>
        <taxon>Autobranchia</taxon>
        <taxon>Heteroconchia</taxon>
        <taxon>Euheterodonta</taxon>
        <taxon>Imparidentia</taxon>
        <taxon>Neoheterodontei</taxon>
        <taxon>Myida</taxon>
        <taxon>Dreissenoidea</taxon>
        <taxon>Dreissenidae</taxon>
        <taxon>Dreissena</taxon>
    </lineage>
</organism>
<dbReference type="AlphaFoldDB" id="A0A9D4K7C1"/>
<evidence type="ECO:0000313" key="1">
    <source>
        <dbReference type="EMBL" id="KAH3834413.1"/>
    </source>
</evidence>
<dbReference type="EMBL" id="JAIWYP010000004">
    <property type="protein sequence ID" value="KAH3834413.1"/>
    <property type="molecule type" value="Genomic_DNA"/>
</dbReference>
<reference evidence="1" key="1">
    <citation type="journal article" date="2019" name="bioRxiv">
        <title>The Genome of the Zebra Mussel, Dreissena polymorpha: A Resource for Invasive Species Research.</title>
        <authorList>
            <person name="McCartney M.A."/>
            <person name="Auch B."/>
            <person name="Kono T."/>
            <person name="Mallez S."/>
            <person name="Zhang Y."/>
            <person name="Obille A."/>
            <person name="Becker A."/>
            <person name="Abrahante J.E."/>
            <person name="Garbe J."/>
            <person name="Badalamenti J.P."/>
            <person name="Herman A."/>
            <person name="Mangelson H."/>
            <person name="Liachko I."/>
            <person name="Sullivan S."/>
            <person name="Sone E.D."/>
            <person name="Koren S."/>
            <person name="Silverstein K.A.T."/>
            <person name="Beckman K.B."/>
            <person name="Gohl D.M."/>
        </authorList>
    </citation>
    <scope>NUCLEOTIDE SEQUENCE</scope>
    <source>
        <strain evidence="1">Duluth1</strain>
        <tissue evidence="1">Whole animal</tissue>
    </source>
</reference>
<accession>A0A9D4K7C1</accession>
<dbReference type="Proteomes" id="UP000828390">
    <property type="component" value="Unassembled WGS sequence"/>
</dbReference>
<comment type="caution">
    <text evidence="1">The sequence shown here is derived from an EMBL/GenBank/DDBJ whole genome shotgun (WGS) entry which is preliminary data.</text>
</comment>
<name>A0A9D4K7C1_DREPO</name>
<proteinExistence type="predicted"/>